<dbReference type="EMBL" id="CP036298">
    <property type="protein sequence ID" value="QDV25817.1"/>
    <property type="molecule type" value="Genomic_DNA"/>
</dbReference>
<dbReference type="Gene3D" id="3.40.720.10">
    <property type="entry name" value="Alkaline Phosphatase, subunit A"/>
    <property type="match status" value="1"/>
</dbReference>
<evidence type="ECO:0000256" key="4">
    <source>
        <dbReference type="ARBA" id="ARBA00022837"/>
    </source>
</evidence>
<keyword evidence="3 6" id="KW-0378">Hydrolase</keyword>
<dbReference type="GO" id="GO:0046872">
    <property type="term" value="F:metal ion binding"/>
    <property type="evidence" value="ECO:0007669"/>
    <property type="project" value="UniProtKB-KW"/>
</dbReference>
<dbReference type="PANTHER" id="PTHR42693">
    <property type="entry name" value="ARYLSULFATASE FAMILY MEMBER"/>
    <property type="match status" value="1"/>
</dbReference>
<protein>
    <submittedName>
        <fullName evidence="6">Arylsulfatase</fullName>
        <ecNumber evidence="6">3.1.6.1</ecNumber>
    </submittedName>
</protein>
<reference evidence="6 7" key="1">
    <citation type="submission" date="2019-02" db="EMBL/GenBank/DDBJ databases">
        <title>Deep-cultivation of Planctomycetes and their phenomic and genomic characterization uncovers novel biology.</title>
        <authorList>
            <person name="Wiegand S."/>
            <person name="Jogler M."/>
            <person name="Boedeker C."/>
            <person name="Pinto D."/>
            <person name="Vollmers J."/>
            <person name="Rivas-Marin E."/>
            <person name="Kohn T."/>
            <person name="Peeters S.H."/>
            <person name="Heuer A."/>
            <person name="Rast P."/>
            <person name="Oberbeckmann S."/>
            <person name="Bunk B."/>
            <person name="Jeske O."/>
            <person name="Meyerdierks A."/>
            <person name="Storesund J.E."/>
            <person name="Kallscheuer N."/>
            <person name="Luecker S."/>
            <person name="Lage O.M."/>
            <person name="Pohl T."/>
            <person name="Merkel B.J."/>
            <person name="Hornburger P."/>
            <person name="Mueller R.-W."/>
            <person name="Bruemmer F."/>
            <person name="Labrenz M."/>
            <person name="Spormann A.M."/>
            <person name="Op den Camp H."/>
            <person name="Overmann J."/>
            <person name="Amann R."/>
            <person name="Jetten M.S.M."/>
            <person name="Mascher T."/>
            <person name="Medema M.H."/>
            <person name="Devos D.P."/>
            <person name="Kaster A.-K."/>
            <person name="Ovreas L."/>
            <person name="Rohde M."/>
            <person name="Galperin M.Y."/>
            <person name="Jogler C."/>
        </authorList>
    </citation>
    <scope>NUCLEOTIDE SEQUENCE [LARGE SCALE GENOMIC DNA]</scope>
    <source>
        <strain evidence="6 7">Q31a</strain>
    </source>
</reference>
<sequence>MIRIAGNSFYVRKNITPFQRSRNTMKYLTIFSLAAVLLSISWTTLCRGDENRPNVVLIFADDLGYGDLGCYGASKVQTPNIDRLAAEGRWFTDAHSVSAVCTPSRYALLTGEYPLRANGGAGVWGPAPVTSPLIIDTAKQTIADVFKSSGYATAAFGKWHLGFGKGKNDWQEPLDPGPQSLGFDYYFGMPVVNSAPPYVFVENDRIVGSDPNDPLVHLGKNANDATPITPIPPEAAQRSPNQFGGAKEAHELFDDYQVGTTLAKKSVAWIKERKDKPFFLYLATTNIHHPFTPAKQFQGTSQCGLYGDSIHELDWIVGEILTCLEDNGLSDNTLVIFTSDNGGMFNLGGQAAFKSGHRQNGDLLGFKFGVWEGGHRVPLIVRWPGKVKAGTVSNQLIGNVDMLATFAALTGQTLEKTQQADSVNMLPAITGEPAQPIRDHLVLAPFKNTHLSLRKGKWMYIPARGSGGFGGRKPGTHTFAGPPAVSFVGSVNSDIHDGNVLLILQVCHETRGRV</sequence>
<dbReference type="PANTHER" id="PTHR42693:SF53">
    <property type="entry name" value="ENDO-4-O-SULFATASE"/>
    <property type="match status" value="1"/>
</dbReference>
<dbReference type="InterPro" id="IPR050738">
    <property type="entry name" value="Sulfatase"/>
</dbReference>
<proteinExistence type="inferred from homology"/>
<dbReference type="InterPro" id="IPR000917">
    <property type="entry name" value="Sulfatase_N"/>
</dbReference>
<dbReference type="PROSITE" id="PS00523">
    <property type="entry name" value="SULFATASE_1"/>
    <property type="match status" value="1"/>
</dbReference>
<dbReference type="GO" id="GO:0004065">
    <property type="term" value="F:arylsulfatase activity"/>
    <property type="evidence" value="ECO:0007669"/>
    <property type="project" value="UniProtKB-EC"/>
</dbReference>
<name>A0A518GB96_9BACT</name>
<evidence type="ECO:0000313" key="6">
    <source>
        <dbReference type="EMBL" id="QDV25817.1"/>
    </source>
</evidence>
<comment type="similarity">
    <text evidence="1">Belongs to the sulfatase family.</text>
</comment>
<dbReference type="Proteomes" id="UP000318017">
    <property type="component" value="Chromosome"/>
</dbReference>
<dbReference type="CDD" id="cd16143">
    <property type="entry name" value="ARS_like"/>
    <property type="match status" value="1"/>
</dbReference>
<evidence type="ECO:0000256" key="2">
    <source>
        <dbReference type="ARBA" id="ARBA00022723"/>
    </source>
</evidence>
<evidence type="ECO:0000313" key="7">
    <source>
        <dbReference type="Proteomes" id="UP000318017"/>
    </source>
</evidence>
<evidence type="ECO:0000256" key="1">
    <source>
        <dbReference type="ARBA" id="ARBA00008779"/>
    </source>
</evidence>
<dbReference type="InterPro" id="IPR017850">
    <property type="entry name" value="Alkaline_phosphatase_core_sf"/>
</dbReference>
<feature type="domain" description="Sulfatase N-terminal" evidence="5">
    <location>
        <begin position="53"/>
        <end position="411"/>
    </location>
</feature>
<keyword evidence="7" id="KW-1185">Reference proteome</keyword>
<dbReference type="EC" id="3.1.6.1" evidence="6"/>
<evidence type="ECO:0000256" key="3">
    <source>
        <dbReference type="ARBA" id="ARBA00022801"/>
    </source>
</evidence>
<dbReference type="KEGG" id="ahel:Q31a_41450"/>
<gene>
    <name evidence="6" type="primary">atsA_54</name>
    <name evidence="6" type="ORF">Q31a_41450</name>
</gene>
<accession>A0A518GB96</accession>
<evidence type="ECO:0000259" key="5">
    <source>
        <dbReference type="Pfam" id="PF00884"/>
    </source>
</evidence>
<organism evidence="6 7">
    <name type="scientific">Aureliella helgolandensis</name>
    <dbReference type="NCBI Taxonomy" id="2527968"/>
    <lineage>
        <taxon>Bacteria</taxon>
        <taxon>Pseudomonadati</taxon>
        <taxon>Planctomycetota</taxon>
        <taxon>Planctomycetia</taxon>
        <taxon>Pirellulales</taxon>
        <taxon>Pirellulaceae</taxon>
        <taxon>Aureliella</taxon>
    </lineage>
</organism>
<dbReference type="Gene3D" id="3.30.1120.10">
    <property type="match status" value="1"/>
</dbReference>
<dbReference type="AlphaFoldDB" id="A0A518GB96"/>
<keyword evidence="4" id="KW-0106">Calcium</keyword>
<dbReference type="Pfam" id="PF00884">
    <property type="entry name" value="Sulfatase"/>
    <property type="match status" value="1"/>
</dbReference>
<dbReference type="SUPFAM" id="SSF53649">
    <property type="entry name" value="Alkaline phosphatase-like"/>
    <property type="match status" value="1"/>
</dbReference>
<keyword evidence="2" id="KW-0479">Metal-binding</keyword>
<dbReference type="InterPro" id="IPR024607">
    <property type="entry name" value="Sulfatase_CS"/>
</dbReference>